<dbReference type="EMBL" id="ML213512">
    <property type="protein sequence ID" value="TFK50890.1"/>
    <property type="molecule type" value="Genomic_DNA"/>
</dbReference>
<keyword evidence="3" id="KW-1185">Reference proteome</keyword>
<accession>A0A5C3N0A1</accession>
<name>A0A5C3N0A1_9AGAM</name>
<evidence type="ECO:0000313" key="2">
    <source>
        <dbReference type="EMBL" id="TFK50890.1"/>
    </source>
</evidence>
<dbReference type="Proteomes" id="UP000305948">
    <property type="component" value="Unassembled WGS sequence"/>
</dbReference>
<evidence type="ECO:0000313" key="3">
    <source>
        <dbReference type="Proteomes" id="UP000305948"/>
    </source>
</evidence>
<dbReference type="OrthoDB" id="3222645at2759"/>
<gene>
    <name evidence="2" type="ORF">OE88DRAFT_1660027</name>
</gene>
<sequence>MRRTAGEGGVEHELYLSNASLHVQLLCRVTGRISNEELRSSIDHAVHGKLSDIIRLALRLREVIGENIISCDFIALLPSGDEIFNGQSMQEDGADPSEHQDNLGGSRVLCTTELGLLRAETVPREDGSQRIQDVILKPKVALTSLLLASTLQALPKERGRRHRAAADDKQAAFKGSAT</sequence>
<organism evidence="2 3">
    <name type="scientific">Heliocybe sulcata</name>
    <dbReference type="NCBI Taxonomy" id="5364"/>
    <lineage>
        <taxon>Eukaryota</taxon>
        <taxon>Fungi</taxon>
        <taxon>Dikarya</taxon>
        <taxon>Basidiomycota</taxon>
        <taxon>Agaricomycotina</taxon>
        <taxon>Agaricomycetes</taxon>
        <taxon>Gloeophyllales</taxon>
        <taxon>Gloeophyllaceae</taxon>
        <taxon>Heliocybe</taxon>
    </lineage>
</organism>
<reference evidence="2 3" key="1">
    <citation type="journal article" date="2019" name="Nat. Ecol. Evol.">
        <title>Megaphylogeny resolves global patterns of mushroom evolution.</title>
        <authorList>
            <person name="Varga T."/>
            <person name="Krizsan K."/>
            <person name="Foldi C."/>
            <person name="Dima B."/>
            <person name="Sanchez-Garcia M."/>
            <person name="Sanchez-Ramirez S."/>
            <person name="Szollosi G.J."/>
            <person name="Szarkandi J.G."/>
            <person name="Papp V."/>
            <person name="Albert L."/>
            <person name="Andreopoulos W."/>
            <person name="Angelini C."/>
            <person name="Antonin V."/>
            <person name="Barry K.W."/>
            <person name="Bougher N.L."/>
            <person name="Buchanan P."/>
            <person name="Buyck B."/>
            <person name="Bense V."/>
            <person name="Catcheside P."/>
            <person name="Chovatia M."/>
            <person name="Cooper J."/>
            <person name="Damon W."/>
            <person name="Desjardin D."/>
            <person name="Finy P."/>
            <person name="Geml J."/>
            <person name="Haridas S."/>
            <person name="Hughes K."/>
            <person name="Justo A."/>
            <person name="Karasinski D."/>
            <person name="Kautmanova I."/>
            <person name="Kiss B."/>
            <person name="Kocsube S."/>
            <person name="Kotiranta H."/>
            <person name="LaButti K.M."/>
            <person name="Lechner B.E."/>
            <person name="Liimatainen K."/>
            <person name="Lipzen A."/>
            <person name="Lukacs Z."/>
            <person name="Mihaltcheva S."/>
            <person name="Morgado L.N."/>
            <person name="Niskanen T."/>
            <person name="Noordeloos M.E."/>
            <person name="Ohm R.A."/>
            <person name="Ortiz-Santana B."/>
            <person name="Ovrebo C."/>
            <person name="Racz N."/>
            <person name="Riley R."/>
            <person name="Savchenko A."/>
            <person name="Shiryaev A."/>
            <person name="Soop K."/>
            <person name="Spirin V."/>
            <person name="Szebenyi C."/>
            <person name="Tomsovsky M."/>
            <person name="Tulloss R.E."/>
            <person name="Uehling J."/>
            <person name="Grigoriev I.V."/>
            <person name="Vagvolgyi C."/>
            <person name="Papp T."/>
            <person name="Martin F.M."/>
            <person name="Miettinen O."/>
            <person name="Hibbett D.S."/>
            <person name="Nagy L.G."/>
        </authorList>
    </citation>
    <scope>NUCLEOTIDE SEQUENCE [LARGE SCALE GENOMIC DNA]</scope>
    <source>
        <strain evidence="2 3">OMC1185</strain>
    </source>
</reference>
<proteinExistence type="predicted"/>
<evidence type="ECO:0000256" key="1">
    <source>
        <dbReference type="SAM" id="MobiDB-lite"/>
    </source>
</evidence>
<feature type="region of interest" description="Disordered" evidence="1">
    <location>
        <begin position="157"/>
        <end position="178"/>
    </location>
</feature>
<dbReference type="AlphaFoldDB" id="A0A5C3N0A1"/>
<protein>
    <submittedName>
        <fullName evidence="2">Uncharacterized protein</fullName>
    </submittedName>
</protein>